<keyword evidence="1" id="KW-1133">Transmembrane helix</keyword>
<proteinExistence type="predicted"/>
<gene>
    <name evidence="2" type="ORF">NS220_04400</name>
</gene>
<evidence type="ECO:0000256" key="1">
    <source>
        <dbReference type="SAM" id="Phobius"/>
    </source>
</evidence>
<feature type="transmembrane region" description="Helical" evidence="1">
    <location>
        <begin position="69"/>
        <end position="93"/>
    </location>
</feature>
<accession>A0A147EZI4</accession>
<reference evidence="2 3" key="1">
    <citation type="journal article" date="2016" name="Front. Microbiol.">
        <title>Genomic Resource of Rice Seed Associated Bacteria.</title>
        <authorList>
            <person name="Midha S."/>
            <person name="Bansal K."/>
            <person name="Sharma S."/>
            <person name="Kumar N."/>
            <person name="Patil P.P."/>
            <person name="Chaudhry V."/>
            <person name="Patil P.B."/>
        </authorList>
    </citation>
    <scope>NUCLEOTIDE SEQUENCE [LARGE SCALE GENOMIC DNA]</scope>
    <source>
        <strain evidence="2 3">NS220</strain>
    </source>
</reference>
<feature type="transmembrane region" description="Helical" evidence="1">
    <location>
        <begin position="31"/>
        <end position="49"/>
    </location>
</feature>
<name>A0A147EZI4_MICTE</name>
<evidence type="ECO:0000313" key="3">
    <source>
        <dbReference type="Proteomes" id="UP000075025"/>
    </source>
</evidence>
<sequence length="98" mass="10371">MAILLVVLGPVLAVAFVGASAANDEWTRALLNLFVAILAFLAAIAFAVADSIRGLDLRSKDGPTRRSSWFRMIGHGLLWSSGAYLVALTGTILSSTPR</sequence>
<keyword evidence="1" id="KW-0812">Transmembrane</keyword>
<protein>
    <submittedName>
        <fullName evidence="2">Uncharacterized protein</fullName>
    </submittedName>
</protein>
<organism evidence="2 3">
    <name type="scientific">Microbacterium testaceum</name>
    <name type="common">Aureobacterium testaceum</name>
    <name type="synonym">Brevibacterium testaceum</name>
    <dbReference type="NCBI Taxonomy" id="2033"/>
    <lineage>
        <taxon>Bacteria</taxon>
        <taxon>Bacillati</taxon>
        <taxon>Actinomycetota</taxon>
        <taxon>Actinomycetes</taxon>
        <taxon>Micrococcales</taxon>
        <taxon>Microbacteriaceae</taxon>
        <taxon>Microbacterium</taxon>
    </lineage>
</organism>
<evidence type="ECO:0000313" key="2">
    <source>
        <dbReference type="EMBL" id="KTR95812.1"/>
    </source>
</evidence>
<comment type="caution">
    <text evidence="2">The sequence shown here is derived from an EMBL/GenBank/DDBJ whole genome shotgun (WGS) entry which is preliminary data.</text>
</comment>
<dbReference type="PATRIC" id="fig|2033.6.peg.1732"/>
<dbReference type="AlphaFoldDB" id="A0A147EZI4"/>
<dbReference type="Proteomes" id="UP000075025">
    <property type="component" value="Unassembled WGS sequence"/>
</dbReference>
<dbReference type="EMBL" id="LDRT01000023">
    <property type="protein sequence ID" value="KTR95812.1"/>
    <property type="molecule type" value="Genomic_DNA"/>
</dbReference>
<keyword evidence="1" id="KW-0472">Membrane</keyword>